<keyword evidence="7 9" id="KW-0408">Iron</keyword>
<feature type="binding site" evidence="9">
    <location>
        <position position="292"/>
    </location>
    <ligand>
        <name>tRNA</name>
        <dbReference type="ChEBI" id="CHEBI:17843"/>
    </ligand>
</feature>
<sequence length="411" mass="45002">MAGEHKEARRDSGFWAKLKEEMKEAAPSLGIDKIGVASADPFTELKERLIKHRELGYESGFEEPDLDRRTDPALLFDEPRSIIAIAVAYPSKMIDPPVSEPGARRGILSRSAWGEDYHRVLNDRLERLAAWIAERVPEARGLSMVDTGALSDRAVAERAGIGWSGKNSAILTPEWGSWVFLGEMITNLPLPPDTPIEEGCGDCTRCIDACPTGALVGPGQLNAQICVSYVTQTKGIVSDEMMEKIGNRLYGCDTCQIVCPVNRGIDARQHAELLPDPEVAKPLLRPLLSMGNREFKEKFGASAASWRGRKPIQRNALIGLGNFRDAESVPDVAKVLREDPRFELRATAAWALGRIGGAEAEAALNASLQTEENEEVRHAAEKALATIREGGPKRRRRAAKKGEDALHGAER</sequence>
<dbReference type="HAMAP" id="MF_00916">
    <property type="entry name" value="QueG"/>
    <property type="match status" value="1"/>
</dbReference>
<comment type="caution">
    <text evidence="9">Lacks conserved residue(s) required for the propagation of feature annotation.</text>
</comment>
<feature type="binding site" evidence="9">
    <location>
        <position position="210"/>
    </location>
    <ligand>
        <name>[4Fe-4S] cluster</name>
        <dbReference type="ChEBI" id="CHEBI:49883"/>
        <label>2</label>
    </ligand>
</feature>
<feature type="binding site" evidence="9">
    <location>
        <position position="203"/>
    </location>
    <ligand>
        <name>[4Fe-4S] cluster</name>
        <dbReference type="ChEBI" id="CHEBI:49883"/>
        <label>1</label>
    </ligand>
</feature>
<comment type="pathway">
    <text evidence="9">tRNA modification; tRNA-queuosine biosynthesis.</text>
</comment>
<organism evidence="12 13">
    <name type="scientific">Cohnella xylanilytica</name>
    <dbReference type="NCBI Taxonomy" id="557555"/>
    <lineage>
        <taxon>Bacteria</taxon>
        <taxon>Bacillati</taxon>
        <taxon>Bacillota</taxon>
        <taxon>Bacilli</taxon>
        <taxon>Bacillales</taxon>
        <taxon>Paenibacillaceae</taxon>
        <taxon>Cohnella</taxon>
    </lineage>
</organism>
<dbReference type="RefSeq" id="WP_185137158.1">
    <property type="nucleotide sequence ID" value="NZ_JACJVR010000068.1"/>
</dbReference>
<name>A0A841TY69_9BACL</name>
<dbReference type="Gene3D" id="1.25.10.10">
    <property type="entry name" value="Leucine-rich Repeat Variant"/>
    <property type="match status" value="1"/>
</dbReference>
<comment type="caution">
    <text evidence="12">The sequence shown here is derived from an EMBL/GenBank/DDBJ whole genome shotgun (WGS) entry which is preliminary data.</text>
</comment>
<dbReference type="EC" id="1.17.99.6" evidence="9"/>
<dbReference type="GO" id="GO:0052693">
    <property type="term" value="F:epoxyqueuosine reductase activity"/>
    <property type="evidence" value="ECO:0007669"/>
    <property type="project" value="UniProtKB-UniRule"/>
</dbReference>
<feature type="compositionally biased region" description="Basic and acidic residues" evidence="10">
    <location>
        <begin position="400"/>
        <end position="411"/>
    </location>
</feature>
<evidence type="ECO:0000256" key="8">
    <source>
        <dbReference type="ARBA" id="ARBA00023014"/>
    </source>
</evidence>
<feature type="region of interest" description="Disordered" evidence="10">
    <location>
        <begin position="385"/>
        <end position="411"/>
    </location>
</feature>
<evidence type="ECO:0000256" key="10">
    <source>
        <dbReference type="SAM" id="MobiDB-lite"/>
    </source>
</evidence>
<dbReference type="InterPro" id="IPR013542">
    <property type="entry name" value="QueG_DUF1730"/>
</dbReference>
<dbReference type="GO" id="GO:0008616">
    <property type="term" value="P:tRNA queuosine(34) biosynthetic process"/>
    <property type="evidence" value="ECO:0007669"/>
    <property type="project" value="UniProtKB-UniRule"/>
</dbReference>
<dbReference type="Proteomes" id="UP000553776">
    <property type="component" value="Unassembled WGS sequence"/>
</dbReference>
<feature type="binding site" evidence="9">
    <location>
        <position position="307"/>
    </location>
    <ligand>
        <name>tRNA</name>
        <dbReference type="ChEBI" id="CHEBI:17843"/>
    </ligand>
</feature>
<dbReference type="InterPro" id="IPR016024">
    <property type="entry name" value="ARM-type_fold"/>
</dbReference>
<feature type="binding site" evidence="9">
    <location>
        <position position="69"/>
    </location>
    <ligand>
        <name>cob(II)alamin</name>
        <dbReference type="ChEBI" id="CHEBI:16304"/>
    </ligand>
</feature>
<comment type="function">
    <text evidence="9">Catalyzes the conversion of epoxyqueuosine (oQ) to queuosine (Q), which is a hypermodified base found in the wobble positions of tRNA(Asp), tRNA(Asn), tRNA(His) and tRNA(Tyr).</text>
</comment>
<proteinExistence type="inferred from homology"/>
<feature type="binding site" evidence="9">
    <location>
        <position position="232"/>
    </location>
    <ligand>
        <name>tRNA</name>
        <dbReference type="ChEBI" id="CHEBI:17843"/>
    </ligand>
</feature>
<evidence type="ECO:0000256" key="4">
    <source>
        <dbReference type="ARBA" id="ARBA00022723"/>
    </source>
</evidence>
<comment type="cofactor">
    <cofactor evidence="9">
        <name>cob(II)alamin</name>
        <dbReference type="ChEBI" id="CHEBI:16304"/>
    </cofactor>
</comment>
<dbReference type="PANTHER" id="PTHR30002:SF4">
    <property type="entry name" value="EPOXYQUEUOSINE REDUCTASE"/>
    <property type="match status" value="1"/>
</dbReference>
<feature type="binding site" evidence="9">
    <location>
        <position position="146"/>
    </location>
    <ligand>
        <name>cob(II)alamin</name>
        <dbReference type="ChEBI" id="CHEBI:16304"/>
    </ligand>
</feature>
<feature type="binding site" evidence="9">
    <location>
        <position position="164"/>
    </location>
    <ligand>
        <name>cob(II)alamin</name>
        <dbReference type="ChEBI" id="CHEBI:16304"/>
    </ligand>
</feature>
<keyword evidence="8 9" id="KW-0411">Iron-sulfur</keyword>
<keyword evidence="2 9" id="KW-0963">Cytoplasm</keyword>
<feature type="binding site" evidence="9">
    <location>
        <position position="234"/>
    </location>
    <ligand>
        <name>tRNA</name>
        <dbReference type="ChEBI" id="CHEBI:17843"/>
    </ligand>
</feature>
<comment type="subunit">
    <text evidence="9">Monomer.</text>
</comment>
<dbReference type="PANTHER" id="PTHR30002">
    <property type="entry name" value="EPOXYQUEUOSINE REDUCTASE"/>
    <property type="match status" value="1"/>
</dbReference>
<comment type="similarity">
    <text evidence="9">Belongs to the QueG family.</text>
</comment>
<dbReference type="InterPro" id="IPR004155">
    <property type="entry name" value="PBS_lyase_HEAT"/>
</dbReference>
<feature type="domain" description="4Fe-4S ferredoxin-type" evidence="11">
    <location>
        <begin position="191"/>
        <end position="220"/>
    </location>
</feature>
<accession>A0A841TY69</accession>
<dbReference type="SUPFAM" id="SSF54862">
    <property type="entry name" value="4Fe-4S ferredoxins"/>
    <property type="match status" value="1"/>
</dbReference>
<comment type="cofactor">
    <cofactor evidence="9">
        <name>[4Fe-4S] cluster</name>
        <dbReference type="ChEBI" id="CHEBI:49883"/>
    </cofactor>
    <text evidence="9">Binds 2 [4Fe-4S] clusters per monomer.</text>
</comment>
<feature type="binding site" evidence="9">
    <location>
        <position position="255"/>
    </location>
    <ligand>
        <name>[4Fe-4S] cluster</name>
        <dbReference type="ChEBI" id="CHEBI:49883"/>
        <label>2</label>
    </ligand>
</feature>
<feature type="active site" description="Proton donor" evidence="9">
    <location>
        <position position="146"/>
    </location>
</feature>
<feature type="binding site" evidence="9">
    <location>
        <position position="252"/>
    </location>
    <ligand>
        <name>[4Fe-4S] cluster</name>
        <dbReference type="ChEBI" id="CHEBI:49883"/>
        <label>2</label>
    </ligand>
</feature>
<evidence type="ECO:0000313" key="13">
    <source>
        <dbReference type="Proteomes" id="UP000553776"/>
    </source>
</evidence>
<dbReference type="SMART" id="SM00567">
    <property type="entry name" value="EZ_HEAT"/>
    <property type="match status" value="2"/>
</dbReference>
<dbReference type="Pfam" id="PF08331">
    <property type="entry name" value="QueG_DUF1730"/>
    <property type="match status" value="1"/>
</dbReference>
<feature type="binding site" evidence="9">
    <location>
        <position position="310"/>
    </location>
    <ligand>
        <name>tRNA</name>
        <dbReference type="ChEBI" id="CHEBI:17843"/>
    </ligand>
</feature>
<dbReference type="GO" id="GO:0051539">
    <property type="term" value="F:4 iron, 4 sulfur cluster binding"/>
    <property type="evidence" value="ECO:0007669"/>
    <property type="project" value="UniProtKB-KW"/>
</dbReference>
<feature type="binding site" evidence="9">
    <location>
        <position position="206"/>
    </location>
    <ligand>
        <name>[4Fe-4S] cluster</name>
        <dbReference type="ChEBI" id="CHEBI:49883"/>
        <label>1</label>
    </ligand>
</feature>
<evidence type="ECO:0000256" key="3">
    <source>
        <dbReference type="ARBA" id="ARBA00022694"/>
    </source>
</evidence>
<dbReference type="SUPFAM" id="SSF48371">
    <property type="entry name" value="ARM repeat"/>
    <property type="match status" value="1"/>
</dbReference>
<dbReference type="InterPro" id="IPR004453">
    <property type="entry name" value="QueG"/>
</dbReference>
<evidence type="ECO:0000259" key="11">
    <source>
        <dbReference type="PROSITE" id="PS51379"/>
    </source>
</evidence>
<dbReference type="UniPathway" id="UPA00392"/>
<evidence type="ECO:0000256" key="7">
    <source>
        <dbReference type="ARBA" id="ARBA00023004"/>
    </source>
</evidence>
<evidence type="ECO:0000256" key="2">
    <source>
        <dbReference type="ARBA" id="ARBA00022490"/>
    </source>
</evidence>
<keyword evidence="4 9" id="KW-0479">Metal-binding</keyword>
<dbReference type="Pfam" id="PF13646">
    <property type="entry name" value="HEAT_2"/>
    <property type="match status" value="1"/>
</dbReference>
<feature type="binding site" evidence="9">
    <location>
        <begin position="252"/>
        <end position="253"/>
    </location>
    <ligand>
        <name>cob(II)alamin</name>
        <dbReference type="ChEBI" id="CHEBI:16304"/>
    </ligand>
</feature>
<evidence type="ECO:0000256" key="5">
    <source>
        <dbReference type="ARBA" id="ARBA00022785"/>
    </source>
</evidence>
<evidence type="ECO:0000256" key="9">
    <source>
        <dbReference type="HAMAP-Rule" id="MF_00916"/>
    </source>
</evidence>
<dbReference type="AlphaFoldDB" id="A0A841TY69"/>
<keyword evidence="13" id="KW-1185">Reference proteome</keyword>
<feature type="binding site" evidence="9">
    <location>
        <begin position="151"/>
        <end position="153"/>
    </location>
    <ligand>
        <name>cob(II)alamin</name>
        <dbReference type="ChEBI" id="CHEBI:16304"/>
    </ligand>
</feature>
<keyword evidence="6 9" id="KW-0560">Oxidoreductase</keyword>
<feature type="binding site" evidence="9">
    <location>
        <position position="167"/>
    </location>
    <ligand>
        <name>cob(II)alamin</name>
        <dbReference type="ChEBI" id="CHEBI:16304"/>
    </ligand>
</feature>
<dbReference type="PROSITE" id="PS51379">
    <property type="entry name" value="4FE4S_FER_2"/>
    <property type="match status" value="1"/>
</dbReference>
<feature type="binding site" evidence="9">
    <location>
        <position position="200"/>
    </location>
    <ligand>
        <name>[4Fe-4S] cluster</name>
        <dbReference type="ChEBI" id="CHEBI:49883"/>
        <label>1</label>
    </ligand>
</feature>
<gene>
    <name evidence="9 12" type="primary">queG</name>
    <name evidence="12" type="ORF">H7B90_17360</name>
</gene>
<dbReference type="GO" id="GO:0031419">
    <property type="term" value="F:cobalamin binding"/>
    <property type="evidence" value="ECO:0007669"/>
    <property type="project" value="UniProtKB-KW"/>
</dbReference>
<feature type="binding site" evidence="9">
    <location>
        <position position="181"/>
    </location>
    <ligand>
        <name>cob(II)alamin</name>
        <dbReference type="ChEBI" id="CHEBI:16304"/>
    </ligand>
</feature>
<dbReference type="GO" id="GO:0046872">
    <property type="term" value="F:metal ion binding"/>
    <property type="evidence" value="ECO:0007669"/>
    <property type="project" value="UniProtKB-KW"/>
</dbReference>
<feature type="binding site" evidence="9">
    <location>
        <position position="228"/>
    </location>
    <ligand>
        <name>cob(II)alamin</name>
        <dbReference type="ChEBI" id="CHEBI:16304"/>
    </ligand>
</feature>
<dbReference type="InterPro" id="IPR017896">
    <property type="entry name" value="4Fe4S_Fe-S-bd"/>
</dbReference>
<feature type="binding site" evidence="9">
    <location>
        <position position="170"/>
    </location>
    <ligand>
        <name>cob(II)alamin</name>
        <dbReference type="ChEBI" id="CHEBI:16304"/>
    </ligand>
</feature>
<feature type="binding site" evidence="9">
    <location>
        <position position="226"/>
    </location>
    <ligand>
        <name>[4Fe-4S] cluster</name>
        <dbReference type="ChEBI" id="CHEBI:49883"/>
        <label>2</label>
    </ligand>
</feature>
<keyword evidence="9" id="KW-0170">Cobalt</keyword>
<feature type="binding site" evidence="9">
    <location>
        <position position="293"/>
    </location>
    <ligand>
        <name>tRNA</name>
        <dbReference type="ChEBI" id="CHEBI:17843"/>
    </ligand>
</feature>
<protein>
    <recommendedName>
        <fullName evidence="9">Epoxyqueuosine reductase</fullName>
        <ecNumber evidence="9">1.17.99.6</ecNumber>
    </recommendedName>
    <alternativeName>
        <fullName evidence="9">Queuosine biosynthesis protein QueG</fullName>
    </alternativeName>
</protein>
<keyword evidence="1 9" id="KW-0004">4Fe-4S</keyword>
<evidence type="ECO:0000256" key="1">
    <source>
        <dbReference type="ARBA" id="ARBA00022485"/>
    </source>
</evidence>
<dbReference type="Pfam" id="PF13484">
    <property type="entry name" value="Fer4_16"/>
    <property type="match status" value="1"/>
</dbReference>
<keyword evidence="9" id="KW-0846">Cobalamin</keyword>
<dbReference type="InterPro" id="IPR011989">
    <property type="entry name" value="ARM-like"/>
</dbReference>
<evidence type="ECO:0000256" key="6">
    <source>
        <dbReference type="ARBA" id="ARBA00023002"/>
    </source>
</evidence>
<evidence type="ECO:0000313" key="12">
    <source>
        <dbReference type="EMBL" id="MBB6693175.1"/>
    </source>
</evidence>
<dbReference type="GO" id="GO:0005737">
    <property type="term" value="C:cytoplasm"/>
    <property type="evidence" value="ECO:0007669"/>
    <property type="project" value="UniProtKB-SubCell"/>
</dbReference>
<dbReference type="InterPro" id="IPR017900">
    <property type="entry name" value="4Fe4S_Fe_S_CS"/>
</dbReference>
<dbReference type="PROSITE" id="PS00198">
    <property type="entry name" value="4FE4S_FER_1"/>
    <property type="match status" value="1"/>
</dbReference>
<dbReference type="EMBL" id="JACJVR010000068">
    <property type="protein sequence ID" value="MBB6693175.1"/>
    <property type="molecule type" value="Genomic_DNA"/>
</dbReference>
<comment type="catalytic activity">
    <reaction evidence="9">
        <text>epoxyqueuosine(34) in tRNA + AH2 = queuosine(34) in tRNA + A + H2O</text>
        <dbReference type="Rhea" id="RHEA:32159"/>
        <dbReference type="Rhea" id="RHEA-COMP:18571"/>
        <dbReference type="Rhea" id="RHEA-COMP:18582"/>
        <dbReference type="ChEBI" id="CHEBI:13193"/>
        <dbReference type="ChEBI" id="CHEBI:15377"/>
        <dbReference type="ChEBI" id="CHEBI:17499"/>
        <dbReference type="ChEBI" id="CHEBI:194431"/>
        <dbReference type="ChEBI" id="CHEBI:194443"/>
        <dbReference type="EC" id="1.17.99.6"/>
    </reaction>
</comment>
<dbReference type="NCBIfam" id="TIGR00276">
    <property type="entry name" value="tRNA epoxyqueuosine(34) reductase QueG"/>
    <property type="match status" value="1"/>
</dbReference>
<keyword evidence="5 9" id="KW-0671">Queuosine biosynthesis</keyword>
<reference evidence="12 13" key="1">
    <citation type="submission" date="2020-08" db="EMBL/GenBank/DDBJ databases">
        <title>Cohnella phylogeny.</title>
        <authorList>
            <person name="Dunlap C."/>
        </authorList>
    </citation>
    <scope>NUCLEOTIDE SEQUENCE [LARGE SCALE GENOMIC DNA]</scope>
    <source>
        <strain evidence="12 13">DSM 25239</strain>
    </source>
</reference>
<feature type="binding site" evidence="9">
    <location>
        <position position="259"/>
    </location>
    <ligand>
        <name>[4Fe-4S] cluster</name>
        <dbReference type="ChEBI" id="CHEBI:49883"/>
        <label>1</label>
    </ligand>
</feature>
<keyword evidence="3 9" id="KW-0819">tRNA processing</keyword>
<comment type="subcellular location">
    <subcellularLocation>
        <location evidence="9">Cytoplasm</location>
    </subcellularLocation>
</comment>